<comment type="caution">
    <text evidence="1">The sequence shown here is derived from an EMBL/GenBank/DDBJ whole genome shotgun (WGS) entry which is preliminary data.</text>
</comment>
<dbReference type="EMBL" id="BGPR01003955">
    <property type="protein sequence ID" value="GBM94302.1"/>
    <property type="molecule type" value="Genomic_DNA"/>
</dbReference>
<evidence type="ECO:0000313" key="2">
    <source>
        <dbReference type="Proteomes" id="UP000499080"/>
    </source>
</evidence>
<dbReference type="AlphaFoldDB" id="A0A4Y2JYI7"/>
<dbReference type="Proteomes" id="UP000499080">
    <property type="component" value="Unassembled WGS sequence"/>
</dbReference>
<accession>A0A4Y2JYI7</accession>
<proteinExistence type="predicted"/>
<reference evidence="1 2" key="1">
    <citation type="journal article" date="2019" name="Sci. Rep.">
        <title>Orb-weaving spider Araneus ventricosus genome elucidates the spidroin gene catalogue.</title>
        <authorList>
            <person name="Kono N."/>
            <person name="Nakamura H."/>
            <person name="Ohtoshi R."/>
            <person name="Moran D.A.P."/>
            <person name="Shinohara A."/>
            <person name="Yoshida Y."/>
            <person name="Fujiwara M."/>
            <person name="Mori M."/>
            <person name="Tomita M."/>
            <person name="Arakawa K."/>
        </authorList>
    </citation>
    <scope>NUCLEOTIDE SEQUENCE [LARGE SCALE GENOMIC DNA]</scope>
</reference>
<evidence type="ECO:0000313" key="1">
    <source>
        <dbReference type="EMBL" id="GBM94302.1"/>
    </source>
</evidence>
<keyword evidence="2" id="KW-1185">Reference proteome</keyword>
<gene>
    <name evidence="1" type="ORF">AVEN_39992_1</name>
</gene>
<protein>
    <submittedName>
        <fullName evidence="1">Uncharacterized protein</fullName>
    </submittedName>
</protein>
<organism evidence="1 2">
    <name type="scientific">Araneus ventricosus</name>
    <name type="common">Orbweaver spider</name>
    <name type="synonym">Epeira ventricosa</name>
    <dbReference type="NCBI Taxonomy" id="182803"/>
    <lineage>
        <taxon>Eukaryota</taxon>
        <taxon>Metazoa</taxon>
        <taxon>Ecdysozoa</taxon>
        <taxon>Arthropoda</taxon>
        <taxon>Chelicerata</taxon>
        <taxon>Arachnida</taxon>
        <taxon>Araneae</taxon>
        <taxon>Araneomorphae</taxon>
        <taxon>Entelegynae</taxon>
        <taxon>Araneoidea</taxon>
        <taxon>Araneidae</taxon>
        <taxon>Araneus</taxon>
    </lineage>
</organism>
<sequence>MPPIKLGVHNMVFLHDLDHRPVWCHPIKPIHSGGSFTKDPKRTTFRCDLPLLLLACSEREASLPSPDFPRQTPTHIPPHPQVFSSMGVFRFF</sequence>
<name>A0A4Y2JYI7_ARAVE</name>